<dbReference type="AlphaFoldDB" id="A0A9E7EJM5"/>
<reference evidence="1" key="1">
    <citation type="submission" date="2022-05" db="EMBL/GenBank/DDBJ databases">
        <title>The Musa troglodytarum L. genome provides insights into the mechanism of non-climacteric behaviour and enrichment of carotenoids.</title>
        <authorList>
            <person name="Wang J."/>
        </authorList>
    </citation>
    <scope>NUCLEOTIDE SEQUENCE</scope>
    <source>
        <tissue evidence="1">Leaf</tissue>
    </source>
</reference>
<dbReference type="EMBL" id="CP097503">
    <property type="protein sequence ID" value="URD78233.1"/>
    <property type="molecule type" value="Genomic_DNA"/>
</dbReference>
<gene>
    <name evidence="1" type="ORF">MUK42_27578</name>
</gene>
<proteinExistence type="predicted"/>
<keyword evidence="2" id="KW-1185">Reference proteome</keyword>
<protein>
    <submittedName>
        <fullName evidence="1">Uncharacterized protein</fullName>
    </submittedName>
</protein>
<evidence type="ECO:0000313" key="1">
    <source>
        <dbReference type="EMBL" id="URD78233.1"/>
    </source>
</evidence>
<name>A0A9E7EJM5_9LILI</name>
<evidence type="ECO:0000313" key="2">
    <source>
        <dbReference type="Proteomes" id="UP001055439"/>
    </source>
</evidence>
<organism evidence="1 2">
    <name type="scientific">Musa troglodytarum</name>
    <name type="common">fe'i banana</name>
    <dbReference type="NCBI Taxonomy" id="320322"/>
    <lineage>
        <taxon>Eukaryota</taxon>
        <taxon>Viridiplantae</taxon>
        <taxon>Streptophyta</taxon>
        <taxon>Embryophyta</taxon>
        <taxon>Tracheophyta</taxon>
        <taxon>Spermatophyta</taxon>
        <taxon>Magnoliopsida</taxon>
        <taxon>Liliopsida</taxon>
        <taxon>Zingiberales</taxon>
        <taxon>Musaceae</taxon>
        <taxon>Musa</taxon>
    </lineage>
</organism>
<dbReference type="Proteomes" id="UP001055439">
    <property type="component" value="Chromosome 10"/>
</dbReference>
<sequence length="158" mass="17244">MTAHGLHAARVNLETHGRSLRQARQDLDQGAQTNLDVAVRPQQFPAAVDDEWFLAANEKGRVAKPNTISPGQSKTTAAVFHVAHVHRRHPQGASCSSTEQIPCTCFAWNMFLGPCVVLPVHHCCRSKANGNGTAYAWRNRAAARPLVHPHPSATVLYV</sequence>
<accession>A0A9E7EJM5</accession>